<reference evidence="2 3" key="1">
    <citation type="submission" date="2012-06" db="EMBL/GenBank/DDBJ databases">
        <title>Finished chromosome of genome of Cylindrospermum stagnale PCC 7417.</title>
        <authorList>
            <consortium name="US DOE Joint Genome Institute"/>
            <person name="Gugger M."/>
            <person name="Coursin T."/>
            <person name="Rippka R."/>
            <person name="Tandeau De Marsac N."/>
            <person name="Huntemann M."/>
            <person name="Wei C.-L."/>
            <person name="Han J."/>
            <person name="Detter J.C."/>
            <person name="Han C."/>
            <person name="Tapia R."/>
            <person name="Chen A."/>
            <person name="Kyrpides N."/>
            <person name="Mavromatis K."/>
            <person name="Markowitz V."/>
            <person name="Szeto E."/>
            <person name="Ivanova N."/>
            <person name="Pagani I."/>
            <person name="Pati A."/>
            <person name="Goodwin L."/>
            <person name="Nordberg H.P."/>
            <person name="Cantor M.N."/>
            <person name="Hua S.X."/>
            <person name="Woyke T."/>
            <person name="Kerfeld C.A."/>
        </authorList>
    </citation>
    <scope>NUCLEOTIDE SEQUENCE [LARGE SCALE GENOMIC DNA]</scope>
    <source>
        <strain evidence="2 3">PCC 7417</strain>
    </source>
</reference>
<dbReference type="InterPro" id="IPR011189">
    <property type="entry name" value="UCP_caspase_lke"/>
</dbReference>
<dbReference type="GO" id="GO:0005737">
    <property type="term" value="C:cytoplasm"/>
    <property type="evidence" value="ECO:0007669"/>
    <property type="project" value="TreeGrafter"/>
</dbReference>
<evidence type="ECO:0000313" key="2">
    <source>
        <dbReference type="EMBL" id="AFZ25609.1"/>
    </source>
</evidence>
<dbReference type="InterPro" id="IPR011600">
    <property type="entry name" value="Pept_C14_caspase"/>
</dbReference>
<evidence type="ECO:0000313" key="3">
    <source>
        <dbReference type="Proteomes" id="UP000010475"/>
    </source>
</evidence>
<name>K9X0M6_9NOST</name>
<dbReference type="AlphaFoldDB" id="K9X0M6"/>
<dbReference type="PANTHER" id="PTHR48104:SF30">
    <property type="entry name" value="METACASPASE-1"/>
    <property type="match status" value="1"/>
</dbReference>
<sequence length="729" mass="79375">MKRRTLLQRMGCVLAVLGVTEAEWLTLGNRYYQALAQPSPRKLALLVGINQYPQSPALRGCLTDVELQKELLINRFGFLAADILTLTEEQASREFIEAAILDHLGKKAKPGDVVAFHFSGYGTRVKLGTLPDTMQNALVPVDENQNSQNDQIANYLLEETLWRLLRSLPTDRVTAVLDTSYYAPSILQPTGMGIRARPQSLEVRLADAELDFLQQLKAQNTTLNNPVVLSATSEENQVAQEFLLSGLSAGLFTYALTQYLWETAPAATTQVILSHVGSTMSKLGSNQQPALLSEQKNPQGALIVDDLLLDRTGAEGVVIATEDDGKTVYLWLAGLPPQVLEYYGVNSRLTLVTGEQLVLRSLLAGRSPSLKVGVSPSRSGLTVKAQIASLENSTLPQVGQLVQEAVRVLPRNIGLTVALDTRLERIERVDATSAFATFARVSTVVAGEQPADYVFGKLIKTHTRYALFSLGGELIPNTSGEIGEAVKVAVQRLAPKLPNLLAAKLWELTDNEGSSRLPVKGTLEMMNGISPRVVMQRETVRTRSPKTANSKSLSTPLAAIPTVPVGSRMQYRVQNLSDRPVYFMLLGLNSSSIAIAFYPWQVHHEPNIAETKPQLEDVVIAPGETLSLPEIAAVSEWAIPGLAYDCQHLLIFSTAPFSETLVALESANYSTGVHKPIAALVNPLEVAQALLQDLHNASAFKAETNGTVADSYILDVNHWASLDFSFQIV</sequence>
<keyword evidence="3" id="KW-1185">Reference proteome</keyword>
<dbReference type="eggNOG" id="COG4249">
    <property type="taxonomic scope" value="Bacteria"/>
</dbReference>
<dbReference type="RefSeq" id="WP_015208857.1">
    <property type="nucleotide sequence ID" value="NC_019757.1"/>
</dbReference>
<accession>K9X0M6</accession>
<dbReference type="OrthoDB" id="505527at2"/>
<dbReference type="InterPro" id="IPR050452">
    <property type="entry name" value="Metacaspase"/>
</dbReference>
<feature type="domain" description="Peptidase C14 caspase" evidence="1">
    <location>
        <begin position="41"/>
        <end position="293"/>
    </location>
</feature>
<dbReference type="EMBL" id="CP003642">
    <property type="protein sequence ID" value="AFZ25609.1"/>
    <property type="molecule type" value="Genomic_DNA"/>
</dbReference>
<protein>
    <submittedName>
        <fullName evidence="2">Caspase domain-containing protein</fullName>
    </submittedName>
</protein>
<dbReference type="InterPro" id="IPR029030">
    <property type="entry name" value="Caspase-like_dom_sf"/>
</dbReference>
<dbReference type="GO" id="GO:0004197">
    <property type="term" value="F:cysteine-type endopeptidase activity"/>
    <property type="evidence" value="ECO:0007669"/>
    <property type="project" value="InterPro"/>
</dbReference>
<dbReference type="PANTHER" id="PTHR48104">
    <property type="entry name" value="METACASPASE-4"/>
    <property type="match status" value="1"/>
</dbReference>
<dbReference type="Gene3D" id="3.40.50.1460">
    <property type="match status" value="1"/>
</dbReference>
<dbReference type="GO" id="GO:0006508">
    <property type="term" value="P:proteolysis"/>
    <property type="evidence" value="ECO:0007669"/>
    <property type="project" value="InterPro"/>
</dbReference>
<gene>
    <name evidence="2" type="ORF">Cylst_3462</name>
</gene>
<dbReference type="PIRSF" id="PIRSF007398">
    <property type="entry name" value="Sll0148_caspase"/>
    <property type="match status" value="1"/>
</dbReference>
<dbReference type="Proteomes" id="UP000010475">
    <property type="component" value="Chromosome"/>
</dbReference>
<dbReference type="STRING" id="56107.Cylst_3462"/>
<proteinExistence type="predicted"/>
<dbReference type="PATRIC" id="fig|56107.3.peg.3803"/>
<organism evidence="2 3">
    <name type="scientific">Cylindrospermum stagnale PCC 7417</name>
    <dbReference type="NCBI Taxonomy" id="56107"/>
    <lineage>
        <taxon>Bacteria</taxon>
        <taxon>Bacillati</taxon>
        <taxon>Cyanobacteriota</taxon>
        <taxon>Cyanophyceae</taxon>
        <taxon>Nostocales</taxon>
        <taxon>Nostocaceae</taxon>
        <taxon>Cylindrospermum</taxon>
    </lineage>
</organism>
<dbReference type="SUPFAM" id="SSF52129">
    <property type="entry name" value="Caspase-like"/>
    <property type="match status" value="1"/>
</dbReference>
<dbReference type="HOGENOM" id="CLU_023909_0_0_3"/>
<dbReference type="KEGG" id="csg:Cylst_3462"/>
<dbReference type="Pfam" id="PF00656">
    <property type="entry name" value="Peptidase_C14"/>
    <property type="match status" value="1"/>
</dbReference>
<evidence type="ECO:0000259" key="1">
    <source>
        <dbReference type="Pfam" id="PF00656"/>
    </source>
</evidence>